<dbReference type="EMBL" id="CM017690">
    <property type="protein sequence ID" value="TYH25442.1"/>
    <property type="molecule type" value="Genomic_DNA"/>
</dbReference>
<sequence>MGNLIRSLSTATSFKNAFIYAIIISSDFLWGLFNLDVSVISPLVRVEDGRNLLPLETILWNGELSSRLKTHSTTLTPPNLKLIWNIYRQEMHQNK</sequence>
<protein>
    <submittedName>
        <fullName evidence="1">Uncharacterized protein</fullName>
    </submittedName>
</protein>
<evidence type="ECO:0000313" key="2">
    <source>
        <dbReference type="Proteomes" id="UP000323506"/>
    </source>
</evidence>
<evidence type="ECO:0000313" key="1">
    <source>
        <dbReference type="EMBL" id="TYH25442.1"/>
    </source>
</evidence>
<dbReference type="AlphaFoldDB" id="A0A5D2H5G1"/>
<name>A0A5D2H5G1_GOSDA</name>
<proteinExistence type="predicted"/>
<reference evidence="1 2" key="1">
    <citation type="submission" date="2019-06" db="EMBL/GenBank/DDBJ databases">
        <title>WGS assembly of Gossypium darwinii.</title>
        <authorList>
            <person name="Chen Z.J."/>
            <person name="Sreedasyam A."/>
            <person name="Ando A."/>
            <person name="Song Q."/>
            <person name="De L."/>
            <person name="Hulse-Kemp A."/>
            <person name="Ding M."/>
            <person name="Ye W."/>
            <person name="Kirkbride R."/>
            <person name="Jenkins J."/>
            <person name="Plott C."/>
            <person name="Lovell J."/>
            <person name="Lin Y.-M."/>
            <person name="Vaughn R."/>
            <person name="Liu B."/>
            <person name="Li W."/>
            <person name="Simpson S."/>
            <person name="Scheffler B."/>
            <person name="Saski C."/>
            <person name="Grover C."/>
            <person name="Hu G."/>
            <person name="Conover J."/>
            <person name="Carlson J."/>
            <person name="Shu S."/>
            <person name="Boston L."/>
            <person name="Williams M."/>
            <person name="Peterson D."/>
            <person name="Mcgee K."/>
            <person name="Jones D."/>
            <person name="Wendel J."/>
            <person name="Stelly D."/>
            <person name="Grimwood J."/>
            <person name="Schmutz J."/>
        </authorList>
    </citation>
    <scope>NUCLEOTIDE SEQUENCE [LARGE SCALE GENOMIC DNA]</scope>
    <source>
        <strain evidence="1">1808015.09</strain>
    </source>
</reference>
<gene>
    <name evidence="1" type="ORF">ES288_A03G169400v1</name>
</gene>
<organism evidence="1 2">
    <name type="scientific">Gossypium darwinii</name>
    <name type="common">Darwin's cotton</name>
    <name type="synonym">Gossypium barbadense var. darwinii</name>
    <dbReference type="NCBI Taxonomy" id="34276"/>
    <lineage>
        <taxon>Eukaryota</taxon>
        <taxon>Viridiplantae</taxon>
        <taxon>Streptophyta</taxon>
        <taxon>Embryophyta</taxon>
        <taxon>Tracheophyta</taxon>
        <taxon>Spermatophyta</taxon>
        <taxon>Magnoliopsida</taxon>
        <taxon>eudicotyledons</taxon>
        <taxon>Gunneridae</taxon>
        <taxon>Pentapetalae</taxon>
        <taxon>rosids</taxon>
        <taxon>malvids</taxon>
        <taxon>Malvales</taxon>
        <taxon>Malvaceae</taxon>
        <taxon>Malvoideae</taxon>
        <taxon>Gossypium</taxon>
    </lineage>
</organism>
<keyword evidence="2" id="KW-1185">Reference proteome</keyword>
<accession>A0A5D2H5G1</accession>
<dbReference type="Proteomes" id="UP000323506">
    <property type="component" value="Chromosome A03"/>
</dbReference>